<name>A0A1G4TS89_9CAUL</name>
<organism evidence="2 3">
    <name type="scientific">Asticcacaulis taihuensis</name>
    <dbReference type="NCBI Taxonomy" id="260084"/>
    <lineage>
        <taxon>Bacteria</taxon>
        <taxon>Pseudomonadati</taxon>
        <taxon>Pseudomonadota</taxon>
        <taxon>Alphaproteobacteria</taxon>
        <taxon>Caulobacterales</taxon>
        <taxon>Caulobacteraceae</taxon>
        <taxon>Asticcacaulis</taxon>
    </lineage>
</organism>
<keyword evidence="1" id="KW-1133">Transmembrane helix</keyword>
<protein>
    <submittedName>
        <fullName evidence="2">Uncharacterized protein</fullName>
    </submittedName>
</protein>
<feature type="transmembrane region" description="Helical" evidence="1">
    <location>
        <begin position="12"/>
        <end position="31"/>
    </location>
</feature>
<keyword evidence="1" id="KW-0472">Membrane</keyword>
<gene>
    <name evidence="2" type="ORF">SAMN02927928_0137</name>
</gene>
<dbReference type="RefSeq" id="WP_090650892.1">
    <property type="nucleotide sequence ID" value="NZ_CBCRYE010000011.1"/>
</dbReference>
<dbReference type="AlphaFoldDB" id="A0A1G4TS89"/>
<keyword evidence="3" id="KW-1185">Reference proteome</keyword>
<evidence type="ECO:0000313" key="3">
    <source>
        <dbReference type="Proteomes" id="UP000199150"/>
    </source>
</evidence>
<evidence type="ECO:0000313" key="2">
    <source>
        <dbReference type="EMBL" id="SCW84276.1"/>
    </source>
</evidence>
<reference evidence="3" key="1">
    <citation type="submission" date="2016-10" db="EMBL/GenBank/DDBJ databases">
        <authorList>
            <person name="Varghese N."/>
            <person name="Submissions S."/>
        </authorList>
    </citation>
    <scope>NUCLEOTIDE SEQUENCE [LARGE SCALE GENOMIC DNA]</scope>
    <source>
        <strain evidence="3">CGMCC 1.3431</strain>
    </source>
</reference>
<sequence length="295" mass="33399">MNLDFSDRYKFLSSLGVALVILSLTGSWLFYKEPYDLLIEVDQINKLTPIAQKAIEVRQFYIERIFEWLWLAPAVATSAGTGLVAYGLWGWSRKDADAIAIGKASDNLKNLSVRPATEDEIEYRAENISEYVGNFEIHNFEIDEDKGDPSRAQIESKVVNFIANVAKDTYDSLVEYKFGDVYADLLLKSRNVLLKDYIFEVKIINKGFNFDWLKEVVTKLRYAGKAYSLVSNKIPNTVIVIISNVASMKNEKYSKIYSDIYASGAARSGKDRILFTSKNNLLAMSNAEARKFLGI</sequence>
<evidence type="ECO:0000256" key="1">
    <source>
        <dbReference type="SAM" id="Phobius"/>
    </source>
</evidence>
<feature type="transmembrane region" description="Helical" evidence="1">
    <location>
        <begin position="68"/>
        <end position="89"/>
    </location>
</feature>
<accession>A0A1G4TS89</accession>
<proteinExistence type="predicted"/>
<keyword evidence="1" id="KW-0812">Transmembrane</keyword>
<dbReference type="STRING" id="260084.SAMN02927928_0137"/>
<dbReference type="EMBL" id="FMTS01000012">
    <property type="protein sequence ID" value="SCW84276.1"/>
    <property type="molecule type" value="Genomic_DNA"/>
</dbReference>
<dbReference type="Proteomes" id="UP000199150">
    <property type="component" value="Unassembled WGS sequence"/>
</dbReference>
<dbReference type="OrthoDB" id="1427297at2"/>